<sequence>MSIARFPRITSALALSTALAACSGPIDLDLRGKMGSGFDTAQAAQNASPANRPSPDDRGILSYPNYQVAVARRGDTVADVAARVGLPADELARYNGVRTTDPLRRGEIIALPRRVAEPSPATGADTTGPIRPAAQVDVTTLAGNAIERAASTTPAASGGATGVEPVRHQVARGETAFTIARLYNVSPRSLGEWNGLDEQFSVREGQFLLIPVNRDAAPVVETAAVTQPGAGSPTPQPPSASKPLPTEVPAAATKPEPAKEPVADIGQSTSKPASNAAMTMPVAGSIIRDYAKGRNEGIDIAASAGTPVKAAASGQVASISTTAEGVKFLLVRHPDDVITVYTHLDDITVQKGDAVSRGQVVGKVRAGDPAFLHFEVRKGFESTDPMAYLQ</sequence>
<dbReference type="PANTHER" id="PTHR21666">
    <property type="entry name" value="PEPTIDASE-RELATED"/>
    <property type="match status" value="1"/>
</dbReference>
<feature type="compositionally biased region" description="Polar residues" evidence="1">
    <location>
        <begin position="266"/>
        <end position="275"/>
    </location>
</feature>
<feature type="domain" description="LysM" evidence="3">
    <location>
        <begin position="166"/>
        <end position="210"/>
    </location>
</feature>
<feature type="chain" id="PRO_5046094624" evidence="2">
    <location>
        <begin position="21"/>
        <end position="390"/>
    </location>
</feature>
<proteinExistence type="predicted"/>
<dbReference type="PROSITE" id="PS51257">
    <property type="entry name" value="PROKAR_LIPOPROTEIN"/>
    <property type="match status" value="1"/>
</dbReference>
<keyword evidence="2" id="KW-0732">Signal</keyword>
<dbReference type="EMBL" id="CP124616">
    <property type="protein sequence ID" value="WGW03089.1"/>
    <property type="molecule type" value="Genomic_DNA"/>
</dbReference>
<dbReference type="SUPFAM" id="SSF51261">
    <property type="entry name" value="Duplicated hybrid motif"/>
    <property type="match status" value="1"/>
</dbReference>
<reference evidence="4 5" key="1">
    <citation type="submission" date="2023-05" db="EMBL/GenBank/DDBJ databases">
        <title>YMD87, complete Genome.</title>
        <authorList>
            <person name="Zhang J."/>
            <person name="Xu X."/>
        </authorList>
    </citation>
    <scope>NUCLEOTIDE SEQUENCE [LARGE SCALE GENOMIC DNA]</scope>
    <source>
        <strain evidence="4 5">YMD87</strain>
    </source>
</reference>
<feature type="region of interest" description="Disordered" evidence="1">
    <location>
        <begin position="226"/>
        <end position="275"/>
    </location>
</feature>
<dbReference type="InterPro" id="IPR011055">
    <property type="entry name" value="Dup_hybrid_motif"/>
</dbReference>
<evidence type="ECO:0000313" key="5">
    <source>
        <dbReference type="Proteomes" id="UP001241605"/>
    </source>
</evidence>
<evidence type="ECO:0000256" key="1">
    <source>
        <dbReference type="SAM" id="MobiDB-lite"/>
    </source>
</evidence>
<dbReference type="PROSITE" id="PS51782">
    <property type="entry name" value="LYSM"/>
    <property type="match status" value="1"/>
</dbReference>
<name>A0ABY8QEN0_9RHOB</name>
<accession>A0ABY8QEN0</accession>
<dbReference type="InterPro" id="IPR050570">
    <property type="entry name" value="Cell_wall_metabolism_enzyme"/>
</dbReference>
<evidence type="ECO:0000313" key="4">
    <source>
        <dbReference type="EMBL" id="WGW03089.1"/>
    </source>
</evidence>
<feature type="signal peptide" evidence="2">
    <location>
        <begin position="1"/>
        <end position="20"/>
    </location>
</feature>
<dbReference type="InterPro" id="IPR036779">
    <property type="entry name" value="LysM_dom_sf"/>
</dbReference>
<protein>
    <submittedName>
        <fullName evidence="4">Peptidoglycan DD-metalloendopeptidase family protein</fullName>
    </submittedName>
</protein>
<dbReference type="Proteomes" id="UP001241605">
    <property type="component" value="Chromosome"/>
</dbReference>
<dbReference type="SMART" id="SM00257">
    <property type="entry name" value="LysM"/>
    <property type="match status" value="2"/>
</dbReference>
<gene>
    <name evidence="4" type="ORF">QF118_14275</name>
</gene>
<dbReference type="InterPro" id="IPR016047">
    <property type="entry name" value="M23ase_b-sheet_dom"/>
</dbReference>
<dbReference type="PANTHER" id="PTHR21666:SF270">
    <property type="entry name" value="MUREIN HYDROLASE ACTIVATOR ENVC"/>
    <property type="match status" value="1"/>
</dbReference>
<dbReference type="Pfam" id="PF01476">
    <property type="entry name" value="LysM"/>
    <property type="match status" value="2"/>
</dbReference>
<dbReference type="Gene3D" id="2.70.70.10">
    <property type="entry name" value="Glucose Permease (Domain IIA)"/>
    <property type="match status" value="1"/>
</dbReference>
<feature type="compositionally biased region" description="Low complexity" evidence="1">
    <location>
        <begin position="245"/>
        <end position="255"/>
    </location>
</feature>
<dbReference type="SUPFAM" id="SSF54106">
    <property type="entry name" value="LysM domain"/>
    <property type="match status" value="1"/>
</dbReference>
<organism evidence="4 5">
    <name type="scientific">Tropicibacter oceani</name>
    <dbReference type="NCBI Taxonomy" id="3058420"/>
    <lineage>
        <taxon>Bacteria</taxon>
        <taxon>Pseudomonadati</taxon>
        <taxon>Pseudomonadota</taxon>
        <taxon>Alphaproteobacteria</taxon>
        <taxon>Rhodobacterales</taxon>
        <taxon>Roseobacteraceae</taxon>
        <taxon>Tropicibacter</taxon>
    </lineage>
</organism>
<dbReference type="InterPro" id="IPR018392">
    <property type="entry name" value="LysM"/>
</dbReference>
<keyword evidence="5" id="KW-1185">Reference proteome</keyword>
<dbReference type="CDD" id="cd12797">
    <property type="entry name" value="M23_peptidase"/>
    <property type="match status" value="1"/>
</dbReference>
<dbReference type="Pfam" id="PF01551">
    <property type="entry name" value="Peptidase_M23"/>
    <property type="match status" value="1"/>
</dbReference>
<evidence type="ECO:0000256" key="2">
    <source>
        <dbReference type="SAM" id="SignalP"/>
    </source>
</evidence>
<dbReference type="RefSeq" id="WP_282299717.1">
    <property type="nucleotide sequence ID" value="NZ_CP124616.1"/>
</dbReference>
<dbReference type="CDD" id="cd00118">
    <property type="entry name" value="LysM"/>
    <property type="match status" value="1"/>
</dbReference>
<dbReference type="Gene3D" id="3.10.350.10">
    <property type="entry name" value="LysM domain"/>
    <property type="match status" value="2"/>
</dbReference>
<evidence type="ECO:0000259" key="3">
    <source>
        <dbReference type="PROSITE" id="PS51782"/>
    </source>
</evidence>